<reference evidence="5 6" key="1">
    <citation type="submission" date="2018-08" db="EMBL/GenBank/DDBJ databases">
        <title>A genome reference for cultivated species of the human gut microbiota.</title>
        <authorList>
            <person name="Zou Y."/>
            <person name="Xue W."/>
            <person name="Luo G."/>
        </authorList>
    </citation>
    <scope>NUCLEOTIDE SEQUENCE [LARGE SCALE GENOMIC DNA]</scope>
    <source>
        <strain evidence="5 6">AM37-13AC</strain>
    </source>
</reference>
<keyword evidence="2" id="KW-0732">Signal</keyword>
<proteinExistence type="predicted"/>
<feature type="region of interest" description="Disordered" evidence="1">
    <location>
        <begin position="47"/>
        <end position="100"/>
    </location>
</feature>
<feature type="domain" description="DUF3048" evidence="3">
    <location>
        <begin position="92"/>
        <end position="245"/>
    </location>
</feature>
<dbReference type="AlphaFoldDB" id="A0A3E2W648"/>
<evidence type="ECO:0000313" key="6">
    <source>
        <dbReference type="Proteomes" id="UP000260733"/>
    </source>
</evidence>
<dbReference type="Pfam" id="PF17479">
    <property type="entry name" value="DUF3048_C"/>
    <property type="match status" value="1"/>
</dbReference>
<dbReference type="PROSITE" id="PS51318">
    <property type="entry name" value="TAT"/>
    <property type="match status" value="1"/>
</dbReference>
<dbReference type="EMBL" id="QVFB01000007">
    <property type="protein sequence ID" value="RGC19899.1"/>
    <property type="molecule type" value="Genomic_DNA"/>
</dbReference>
<feature type="chain" id="PRO_5017711787" evidence="2">
    <location>
        <begin position="29"/>
        <end position="412"/>
    </location>
</feature>
<dbReference type="InterPro" id="IPR023158">
    <property type="entry name" value="YerB-like_sf"/>
</dbReference>
<dbReference type="InterPro" id="IPR006311">
    <property type="entry name" value="TAT_signal"/>
</dbReference>
<protein>
    <submittedName>
        <fullName evidence="5">DUF3048 domain-containing protein</fullName>
    </submittedName>
</protein>
<dbReference type="Pfam" id="PF11258">
    <property type="entry name" value="DUF3048"/>
    <property type="match status" value="1"/>
</dbReference>
<dbReference type="PROSITE" id="PS51257">
    <property type="entry name" value="PROKAR_LIPOPROTEIN"/>
    <property type="match status" value="1"/>
</dbReference>
<dbReference type="Gene3D" id="3.50.90.10">
    <property type="entry name" value="YerB-like"/>
    <property type="match status" value="1"/>
</dbReference>
<feature type="signal peptide" evidence="2">
    <location>
        <begin position="1"/>
        <end position="28"/>
    </location>
</feature>
<accession>A0A3E2W648</accession>
<organism evidence="5 6">
    <name type="scientific">Faecalibacterium prausnitzii</name>
    <dbReference type="NCBI Taxonomy" id="853"/>
    <lineage>
        <taxon>Bacteria</taxon>
        <taxon>Bacillati</taxon>
        <taxon>Bacillota</taxon>
        <taxon>Clostridia</taxon>
        <taxon>Eubacteriales</taxon>
        <taxon>Oscillospiraceae</taxon>
        <taxon>Faecalibacterium</taxon>
    </lineage>
</organism>
<evidence type="ECO:0000259" key="4">
    <source>
        <dbReference type="Pfam" id="PF17479"/>
    </source>
</evidence>
<dbReference type="SUPFAM" id="SSF159774">
    <property type="entry name" value="YerB-like"/>
    <property type="match status" value="1"/>
</dbReference>
<evidence type="ECO:0000259" key="3">
    <source>
        <dbReference type="Pfam" id="PF11258"/>
    </source>
</evidence>
<dbReference type="InterPro" id="IPR021416">
    <property type="entry name" value="DUF3048_N"/>
</dbReference>
<name>A0A3E2W648_9FIRM</name>
<feature type="compositionally biased region" description="Low complexity" evidence="1">
    <location>
        <begin position="51"/>
        <end position="81"/>
    </location>
</feature>
<gene>
    <name evidence="5" type="ORF">DW855_06080</name>
</gene>
<sequence>MKKITRRTVLRASGLAAASLALSGCAPAGSACVGNGFSDWLKQTFGKEDPASSAESTETAAPDAGTPDAGAASEPPAESADTSLPAYNADPLTGEPRRSNGRIVGVMVNNISNTQRQNARPQRGIGSADLLIESKVEGGISRFCAVYYDANAIPEVGPLRSGRDQFLQLLMPWQALYYHDGESAPCTKFINVYNYSGLNIGGKSYFNTPTHPHVAHRDSRGRNVAYEHTEFTSGAEIRKAAANAGIGLQYPYESTFFRFADYRTGAENKMSGAAAAKTINIVHSDSYKTTFSYNRWDHLYKMSMYSRAAGAFENTVDELTGKQLGFTNLLVCFAGIADYPGNSGGVQQVDYVSGGEAYFFTRGAVQRGTWQKASPEHPLKVYAADGSEICFNRGKTYLAIVDDDEWQNFNYQ</sequence>
<feature type="domain" description="DUF3048" evidence="4">
    <location>
        <begin position="284"/>
        <end position="397"/>
    </location>
</feature>
<evidence type="ECO:0000313" key="5">
    <source>
        <dbReference type="EMBL" id="RGC19899.1"/>
    </source>
</evidence>
<dbReference type="InterPro" id="IPR035328">
    <property type="entry name" value="DUF3048_C"/>
</dbReference>
<dbReference type="RefSeq" id="WP_117554014.1">
    <property type="nucleotide sequence ID" value="NZ_QVFB01000007.1"/>
</dbReference>
<comment type="caution">
    <text evidence="5">The sequence shown here is derived from an EMBL/GenBank/DDBJ whole genome shotgun (WGS) entry which is preliminary data.</text>
</comment>
<evidence type="ECO:0000256" key="2">
    <source>
        <dbReference type="SAM" id="SignalP"/>
    </source>
</evidence>
<dbReference type="Proteomes" id="UP000260733">
    <property type="component" value="Unassembled WGS sequence"/>
</dbReference>
<evidence type="ECO:0000256" key="1">
    <source>
        <dbReference type="SAM" id="MobiDB-lite"/>
    </source>
</evidence>